<evidence type="ECO:0000313" key="15">
    <source>
        <dbReference type="Proteomes" id="UP000199110"/>
    </source>
</evidence>
<dbReference type="AlphaFoldDB" id="A0A1I3GES9"/>
<evidence type="ECO:0000256" key="11">
    <source>
        <dbReference type="ARBA" id="ARBA00044501"/>
    </source>
</evidence>
<evidence type="ECO:0000256" key="10">
    <source>
        <dbReference type="ARBA" id="ARBA00023136"/>
    </source>
</evidence>
<dbReference type="PANTHER" id="PTHR23289">
    <property type="entry name" value="CYTOCHROME C OXIDASE ASSEMBLY PROTEIN COX15"/>
    <property type="match status" value="1"/>
</dbReference>
<dbReference type="Proteomes" id="UP000199110">
    <property type="component" value="Unassembled WGS sequence"/>
</dbReference>
<keyword evidence="15" id="KW-1185">Reference proteome</keyword>
<reference evidence="14 15" key="1">
    <citation type="submission" date="2016-10" db="EMBL/GenBank/DDBJ databases">
        <authorList>
            <person name="de Groot N.N."/>
        </authorList>
    </citation>
    <scope>NUCLEOTIDE SEQUENCE [LARGE SCALE GENOMIC DNA]</scope>
    <source>
        <strain evidence="14 15">DSM 19073</strain>
    </source>
</reference>
<feature type="transmembrane region" description="Helical" evidence="13">
    <location>
        <begin position="187"/>
        <end position="204"/>
    </location>
</feature>
<protein>
    <recommendedName>
        <fullName evidence="13">Heme A synthase</fullName>
        <shortName evidence="13">HAS</shortName>
        <ecNumber evidence="13">1.17.99.9</ecNumber>
    </recommendedName>
    <alternativeName>
        <fullName evidence="13">Cytochrome aa3-controlling protein</fullName>
    </alternativeName>
</protein>
<dbReference type="STRING" id="390807.SAMN04488095_0171"/>
<accession>A0A1I3GES9</accession>
<feature type="binding site" description="axial binding residue" evidence="13">
    <location>
        <position position="288"/>
    </location>
    <ligand>
        <name>heme</name>
        <dbReference type="ChEBI" id="CHEBI:30413"/>
    </ligand>
    <ligandPart>
        <name>Fe</name>
        <dbReference type="ChEBI" id="CHEBI:18248"/>
    </ligandPart>
</feature>
<evidence type="ECO:0000256" key="6">
    <source>
        <dbReference type="ARBA" id="ARBA00022989"/>
    </source>
</evidence>
<dbReference type="PANTHER" id="PTHR23289:SF2">
    <property type="entry name" value="CYTOCHROME C OXIDASE ASSEMBLY PROTEIN COX15 HOMOLOG"/>
    <property type="match status" value="1"/>
</dbReference>
<keyword evidence="9 13" id="KW-0350">Heme biosynthesis</keyword>
<dbReference type="InterPro" id="IPR054616">
    <property type="entry name" value="HemA_synt_rhodobact"/>
</dbReference>
<evidence type="ECO:0000313" key="14">
    <source>
        <dbReference type="EMBL" id="SFI22035.1"/>
    </source>
</evidence>
<dbReference type="GO" id="GO:0016653">
    <property type="term" value="F:oxidoreductase activity, acting on NAD(P)H, heme protein as acceptor"/>
    <property type="evidence" value="ECO:0007669"/>
    <property type="project" value="TreeGrafter"/>
</dbReference>
<evidence type="ECO:0000256" key="1">
    <source>
        <dbReference type="ARBA" id="ARBA00001970"/>
    </source>
</evidence>
<dbReference type="GO" id="GO:0120547">
    <property type="term" value="F:heme A synthase activity"/>
    <property type="evidence" value="ECO:0007669"/>
    <property type="project" value="UniProtKB-EC"/>
</dbReference>
<feature type="transmembrane region" description="Helical" evidence="13">
    <location>
        <begin position="32"/>
        <end position="53"/>
    </location>
</feature>
<keyword evidence="5 13" id="KW-0479">Metal-binding</keyword>
<comment type="subunit">
    <text evidence="13">Interacts with CtaB.</text>
</comment>
<feature type="transmembrane region" description="Helical" evidence="13">
    <location>
        <begin position="342"/>
        <end position="362"/>
    </location>
</feature>
<feature type="transmembrane region" description="Helical" evidence="13">
    <location>
        <begin position="317"/>
        <end position="336"/>
    </location>
</feature>
<name>A0A1I3GES9_9RHOB</name>
<keyword evidence="7 13" id="KW-0560">Oxidoreductase</keyword>
<feature type="transmembrane region" description="Helical" evidence="13">
    <location>
        <begin position="119"/>
        <end position="137"/>
    </location>
</feature>
<dbReference type="GO" id="GO:0005886">
    <property type="term" value="C:plasma membrane"/>
    <property type="evidence" value="ECO:0007669"/>
    <property type="project" value="UniProtKB-SubCell"/>
</dbReference>
<evidence type="ECO:0000256" key="2">
    <source>
        <dbReference type="ARBA" id="ARBA00004141"/>
    </source>
</evidence>
<dbReference type="InterPro" id="IPR003780">
    <property type="entry name" value="COX15/CtaA_fam"/>
</dbReference>
<evidence type="ECO:0000256" key="9">
    <source>
        <dbReference type="ARBA" id="ARBA00023133"/>
    </source>
</evidence>
<dbReference type="RefSeq" id="WP_092776034.1">
    <property type="nucleotide sequence ID" value="NZ_FORA01000001.1"/>
</dbReference>
<feature type="transmembrane region" description="Helical" evidence="13">
    <location>
        <begin position="286"/>
        <end position="305"/>
    </location>
</feature>
<dbReference type="EC" id="1.17.99.9" evidence="13"/>
<dbReference type="OrthoDB" id="9793156at2"/>
<gene>
    <name evidence="13" type="primary">ctaA</name>
    <name evidence="14" type="ORF">SAMN04488095_0171</name>
</gene>
<dbReference type="GO" id="GO:0006784">
    <property type="term" value="P:heme A biosynthetic process"/>
    <property type="evidence" value="ECO:0007669"/>
    <property type="project" value="UniProtKB-UniRule"/>
</dbReference>
<proteinExistence type="inferred from homology"/>
<keyword evidence="3 13" id="KW-1003">Cell membrane</keyword>
<comment type="catalytic activity">
    <reaction evidence="12">
        <text>Fe(II)-heme o + 2 A + H2O = Fe(II)-heme a + 2 AH2</text>
        <dbReference type="Rhea" id="RHEA:63388"/>
        <dbReference type="ChEBI" id="CHEBI:13193"/>
        <dbReference type="ChEBI" id="CHEBI:15377"/>
        <dbReference type="ChEBI" id="CHEBI:17499"/>
        <dbReference type="ChEBI" id="CHEBI:60530"/>
        <dbReference type="ChEBI" id="CHEBI:61715"/>
        <dbReference type="EC" id="1.17.99.9"/>
    </reaction>
    <physiologicalReaction direction="left-to-right" evidence="12">
        <dbReference type="Rhea" id="RHEA:63389"/>
    </physiologicalReaction>
</comment>
<comment type="subcellular location">
    <subcellularLocation>
        <location evidence="13">Cell membrane</location>
        <topology evidence="13">Multi-pass membrane protein</topology>
    </subcellularLocation>
    <subcellularLocation>
        <location evidence="2">Membrane</location>
        <topology evidence="2">Multi-pass membrane protein</topology>
    </subcellularLocation>
</comment>
<sequence>MAKRAIFEDVTTAARPATTGGVIDAGRRGSRLAVRAWLAVLLALVVLIIPVGGMTRLTDSGLSITEWNLVTGTVPPLSAEAWEVELEKYRAIPEYQLQNRGMSMAEFKFIYWWEWGHRQLGRIIGLVWGLGFLWLLATKRIPPGWTPRLVGVGAAIGVQGAIGWWMVSSGLTGTMLDVASYRLATHLGGAFAILAFISWCLLSLSRPEAELLQARRLSEPRLMTAGNWLIGLTFVQILWGALVAGIDAGRNYIDWPLMAGGLTPPGMWELEPIWRNLFENDGTVQFFHRLSGYILFAVIVGVWWVARRSANRKTKVAFSGVMHMAILQMILGIVTVMNSSPWYLAILHQFGAVILIILTVRARHRATYPLKQSVRT</sequence>
<keyword evidence="4 13" id="KW-0812">Transmembrane</keyword>
<keyword evidence="6 13" id="KW-1133">Transmembrane helix</keyword>
<evidence type="ECO:0000256" key="5">
    <source>
        <dbReference type="ARBA" id="ARBA00022723"/>
    </source>
</evidence>
<keyword evidence="10 13" id="KW-0472">Membrane</keyword>
<comment type="function">
    <text evidence="13">Catalyzes the conversion of heme O to heme A by two successive hydroxylations of the methyl group at C8. The first hydroxylation forms heme I, the second hydroxylation results in an unstable dihydroxymethyl group, which spontaneously dehydrates, resulting in the formyl group of heme A.</text>
</comment>
<comment type="pathway">
    <text evidence="11 13">Porphyrin-containing compound metabolism; heme A biosynthesis; heme A from heme O: step 1/1.</text>
</comment>
<evidence type="ECO:0000256" key="12">
    <source>
        <dbReference type="ARBA" id="ARBA00048044"/>
    </source>
</evidence>
<dbReference type="UniPathway" id="UPA00269">
    <property type="reaction ID" value="UER00713"/>
</dbReference>
<comment type="cofactor">
    <cofactor evidence="1 13">
        <name>heme b</name>
        <dbReference type="ChEBI" id="CHEBI:60344"/>
    </cofactor>
</comment>
<evidence type="ECO:0000256" key="8">
    <source>
        <dbReference type="ARBA" id="ARBA00023004"/>
    </source>
</evidence>
<feature type="transmembrane region" description="Helical" evidence="13">
    <location>
        <begin position="225"/>
        <end position="246"/>
    </location>
</feature>
<dbReference type="EMBL" id="FORA01000001">
    <property type="protein sequence ID" value="SFI22035.1"/>
    <property type="molecule type" value="Genomic_DNA"/>
</dbReference>
<feature type="transmembrane region" description="Helical" evidence="13">
    <location>
        <begin position="149"/>
        <end position="167"/>
    </location>
</feature>
<dbReference type="HAMAP" id="MF_01665">
    <property type="entry name" value="HemeA_synth_type2"/>
    <property type="match status" value="1"/>
</dbReference>
<evidence type="ECO:0000256" key="13">
    <source>
        <dbReference type="HAMAP-Rule" id="MF_01665"/>
    </source>
</evidence>
<evidence type="ECO:0000256" key="3">
    <source>
        <dbReference type="ARBA" id="ARBA00022475"/>
    </source>
</evidence>
<keyword evidence="8 13" id="KW-0408">Iron</keyword>
<dbReference type="NCBIfam" id="NF045570">
    <property type="entry name" value="HemSynCtaAAlphapr"/>
    <property type="match status" value="1"/>
</dbReference>
<dbReference type="InterPro" id="IPR023754">
    <property type="entry name" value="HemeA_Synthase_type2"/>
</dbReference>
<feature type="binding site" description="axial binding residue" evidence="13">
    <location>
        <position position="348"/>
    </location>
    <ligand>
        <name>heme</name>
        <dbReference type="ChEBI" id="CHEBI:30413"/>
    </ligand>
    <ligandPart>
        <name>Fe</name>
        <dbReference type="ChEBI" id="CHEBI:18248"/>
    </ligandPart>
</feature>
<evidence type="ECO:0000256" key="7">
    <source>
        <dbReference type="ARBA" id="ARBA00023002"/>
    </source>
</evidence>
<evidence type="ECO:0000256" key="4">
    <source>
        <dbReference type="ARBA" id="ARBA00022692"/>
    </source>
</evidence>
<dbReference type="Pfam" id="PF02628">
    <property type="entry name" value="COX15-CtaA"/>
    <property type="match status" value="1"/>
</dbReference>
<dbReference type="GO" id="GO:0046872">
    <property type="term" value="F:metal ion binding"/>
    <property type="evidence" value="ECO:0007669"/>
    <property type="project" value="UniProtKB-KW"/>
</dbReference>
<comment type="similarity">
    <text evidence="13">Belongs to the COX15/CtaA family. Type 2 subfamily.</text>
</comment>
<organism evidence="14 15">
    <name type="scientific">Jannaschia pohangensis</name>
    <dbReference type="NCBI Taxonomy" id="390807"/>
    <lineage>
        <taxon>Bacteria</taxon>
        <taxon>Pseudomonadati</taxon>
        <taxon>Pseudomonadota</taxon>
        <taxon>Alphaproteobacteria</taxon>
        <taxon>Rhodobacterales</taxon>
        <taxon>Roseobacteraceae</taxon>
        <taxon>Jannaschia</taxon>
    </lineage>
</organism>